<dbReference type="GeneID" id="28900381"/>
<dbReference type="GO" id="GO:1990456">
    <property type="term" value="P:mitochondrion-endoplasmic reticulum membrane tethering"/>
    <property type="evidence" value="ECO:0007669"/>
    <property type="project" value="TreeGrafter"/>
</dbReference>
<evidence type="ECO:0000256" key="8">
    <source>
        <dbReference type="ARBA" id="ARBA00023128"/>
    </source>
</evidence>
<keyword evidence="9 10" id="KW-0472">Membrane</keyword>
<feature type="region of interest" description="Disordered" evidence="11">
    <location>
        <begin position="545"/>
        <end position="576"/>
    </location>
</feature>
<feature type="compositionally biased region" description="Basic and acidic residues" evidence="11">
    <location>
        <begin position="546"/>
        <end position="556"/>
    </location>
</feature>
<protein>
    <recommendedName>
        <fullName evidence="10">Mitochondrial distribution and morphology protein 34</fullName>
    </recommendedName>
</protein>
<dbReference type="AlphaFoldDB" id="A0A165G4L4"/>
<feature type="region of interest" description="Disordered" evidence="11">
    <location>
        <begin position="319"/>
        <end position="433"/>
    </location>
</feature>
<keyword evidence="4 10" id="KW-0812">Transmembrane</keyword>
<dbReference type="Pfam" id="PF26545">
    <property type="entry name" value="Mdm34_N"/>
    <property type="match status" value="1"/>
</dbReference>
<keyword evidence="14" id="KW-1185">Reference proteome</keyword>
<dbReference type="STRING" id="1328760.A0A165G4L4"/>
<comment type="subunit">
    <text evidence="10">Component of the ER-mitochondria encounter structure (ERMES) or MDM complex, composed of MMM1, MDM10, MDM12 and MDM34.</text>
</comment>
<keyword evidence="8 10" id="KW-0496">Mitochondrion</keyword>
<feature type="domain" description="SMP-LTD" evidence="12">
    <location>
        <begin position="1"/>
        <end position="195"/>
    </location>
</feature>
<dbReference type="InterPro" id="IPR027536">
    <property type="entry name" value="MDM34"/>
</dbReference>
<dbReference type="GO" id="GO:0015914">
    <property type="term" value="P:phospholipid transport"/>
    <property type="evidence" value="ECO:0007669"/>
    <property type="project" value="TreeGrafter"/>
</dbReference>
<feature type="compositionally biased region" description="Low complexity" evidence="11">
    <location>
        <begin position="388"/>
        <end position="408"/>
    </location>
</feature>
<dbReference type="HAMAP" id="MF_03105">
    <property type="entry name" value="Mdm34"/>
    <property type="match status" value="1"/>
</dbReference>
<keyword evidence="6" id="KW-0445">Lipid transport</keyword>
<evidence type="ECO:0000256" key="6">
    <source>
        <dbReference type="ARBA" id="ARBA00023055"/>
    </source>
</evidence>
<feature type="compositionally biased region" description="Basic residues" evidence="11">
    <location>
        <begin position="362"/>
        <end position="381"/>
    </location>
</feature>
<comment type="subcellular location">
    <subcellularLocation>
        <location evidence="1">Membrane</location>
    </subcellularLocation>
    <subcellularLocation>
        <location evidence="10">Mitochondrion outer membrane</location>
        <topology evidence="10">Multi-pass membrane protein</topology>
    </subcellularLocation>
    <text evidence="10">The ERMES/MDM complex localizes to a few discrete foci (around 10 per single cell), that represent mitochondria-endoplasmic reticulum junctions. These foci are often found next to mtDNA nucleoids.</text>
</comment>
<dbReference type="OMA" id="VFRAWSG"/>
<dbReference type="PANTHER" id="PTHR28185:SF1">
    <property type="entry name" value="MITOCHONDRIAL DISTRIBUTION AND MORPHOLOGY PROTEIN 34"/>
    <property type="match status" value="1"/>
</dbReference>
<dbReference type="CDD" id="cd21673">
    <property type="entry name" value="SMP_Mdm34"/>
    <property type="match status" value="1"/>
</dbReference>
<dbReference type="GO" id="GO:0007005">
    <property type="term" value="P:mitochondrion organization"/>
    <property type="evidence" value="ECO:0007669"/>
    <property type="project" value="InterPro"/>
</dbReference>
<evidence type="ECO:0000256" key="1">
    <source>
        <dbReference type="ARBA" id="ARBA00004370"/>
    </source>
</evidence>
<dbReference type="PANTHER" id="PTHR28185">
    <property type="entry name" value="MITOCHONDRIAL DISTRIBUTION AND MORPHOLOGY PROTEIN 34"/>
    <property type="match status" value="1"/>
</dbReference>
<feature type="region of interest" description="Disordered" evidence="11">
    <location>
        <begin position="213"/>
        <end position="249"/>
    </location>
</feature>
<evidence type="ECO:0000313" key="14">
    <source>
        <dbReference type="Proteomes" id="UP000076632"/>
    </source>
</evidence>
<accession>A0A165G4L4</accession>
<evidence type="ECO:0000256" key="7">
    <source>
        <dbReference type="ARBA" id="ARBA00023121"/>
    </source>
</evidence>
<comment type="similarity">
    <text evidence="10">Belongs to the MDM34 family.</text>
</comment>
<feature type="compositionally biased region" description="Polar residues" evidence="11">
    <location>
        <begin position="233"/>
        <end position="249"/>
    </location>
</feature>
<dbReference type="GO" id="GO:0032865">
    <property type="term" value="C:ERMES complex"/>
    <property type="evidence" value="ECO:0007669"/>
    <property type="project" value="UniProtKB-UniRule"/>
</dbReference>
<evidence type="ECO:0000256" key="9">
    <source>
        <dbReference type="ARBA" id="ARBA00023136"/>
    </source>
</evidence>
<evidence type="ECO:0000256" key="10">
    <source>
        <dbReference type="HAMAP-Rule" id="MF_03105"/>
    </source>
</evidence>
<evidence type="ECO:0000256" key="2">
    <source>
        <dbReference type="ARBA" id="ARBA00022448"/>
    </source>
</evidence>
<keyword evidence="3 10" id="KW-1134">Transmembrane beta strand</keyword>
<proteinExistence type="inferred from homology"/>
<dbReference type="InterPro" id="IPR031468">
    <property type="entry name" value="SMP_LBD"/>
</dbReference>
<sequence length="576" mass="62299">MAFNFNWSPLTADSLFYSRARELLTTALNKSPKPAIIVDDILVNELNLGSVPPDLEILEIGDIAEDRFRGIFKMCYTGDAFLTLKTRVQANPLNTYLSTKPSFASPQPLAAASGLTIPLQITLSEIKLSAIIILVFSRQKGLTLVFRNDPLESLKVSSTFDSIPFVRDYLQKEIEGQLRVLLMDEVPAIIHRLSLRLWVPEFRPRIDEDISRNGSLQSEKPVDPLASPPQDPVDSSGNPLGPTDISNLSLESGTETRPLFSQKNLLRLATLTDSHRTLSLFTPSIRDAVFRAWAGPTEHAETLGLHAAVATVPSLARINSSTGSTATAPASLDGSGIGSPLSRQSSTSHFTGTTGLSMGASRHSRAHGHRKKKHRVVNLRRSKNDSETGSTDSASVASTTSTATGSNGPPTPSASTDREGELVTPPGSPTNVVKLPMLSESNSLAESSTIRLRTSRAEQKAKAALTGVYADDSFVQEKPHEPAPAYTPPERPKLEPLHLHSYPKEKPRFAPSSPSALHHSMTLQETESSAAGILEQAFMVKMATEMARKARDEKSAPADAWHNGQRDDSPPPAYGS</sequence>
<dbReference type="OrthoDB" id="17927at2759"/>
<dbReference type="InterPro" id="IPR058825">
    <property type="entry name" value="MDM34_N"/>
</dbReference>
<evidence type="ECO:0000256" key="3">
    <source>
        <dbReference type="ARBA" id="ARBA00022452"/>
    </source>
</evidence>
<dbReference type="EMBL" id="KV407460">
    <property type="protein sequence ID" value="KZF21732.1"/>
    <property type="molecule type" value="Genomic_DNA"/>
</dbReference>
<name>A0A165G4L4_XYLHT</name>
<dbReference type="FunCoup" id="A0A165G4L4">
    <property type="interactions" value="53"/>
</dbReference>
<keyword evidence="2" id="KW-0813">Transport</keyword>
<evidence type="ECO:0000256" key="5">
    <source>
        <dbReference type="ARBA" id="ARBA00022787"/>
    </source>
</evidence>
<keyword evidence="7" id="KW-0446">Lipid-binding</keyword>
<dbReference type="RefSeq" id="XP_018187287.1">
    <property type="nucleotide sequence ID" value="XM_018335244.1"/>
</dbReference>
<comment type="function">
    <text evidence="10">Component of the ERMES/MDM complex, which serves as a molecular tether to connect the endoplasmic reticulum (ER) and mitochondria. Components of this complex are involved in the control of mitochondrial shape and protein biogenesis, and function in nonvesicular lipid trafficking between the ER and mitochondria. MDM34 is required for the interaction of the ER-resident membrane protein MMM1 and the outer mitochondrial membrane-resident beta-barrel protein MDM10.</text>
</comment>
<feature type="compositionally biased region" description="Low complexity" evidence="11">
    <location>
        <begin position="320"/>
        <end position="331"/>
    </location>
</feature>
<dbReference type="InParanoid" id="A0A165G4L4"/>
<comment type="domain">
    <text evidence="10">Lacks alpha-helical transmembrane segments, suggesting that it resides in the membrane via beta-sheet conformations similar to those predicted for other outer membrane proteins and porin.</text>
</comment>
<dbReference type="Proteomes" id="UP000076632">
    <property type="component" value="Unassembled WGS sequence"/>
</dbReference>
<evidence type="ECO:0000256" key="11">
    <source>
        <dbReference type="SAM" id="MobiDB-lite"/>
    </source>
</evidence>
<evidence type="ECO:0000313" key="13">
    <source>
        <dbReference type="EMBL" id="KZF21732.1"/>
    </source>
</evidence>
<feature type="compositionally biased region" description="Polar residues" evidence="11">
    <location>
        <begin position="341"/>
        <end position="356"/>
    </location>
</feature>
<dbReference type="PROSITE" id="PS51847">
    <property type="entry name" value="SMP"/>
    <property type="match status" value="1"/>
</dbReference>
<gene>
    <name evidence="10" type="primary">MDM34</name>
    <name evidence="13" type="ORF">L228DRAFT_269187</name>
</gene>
<keyword evidence="5 10" id="KW-1000">Mitochondrion outer membrane</keyword>
<evidence type="ECO:0000259" key="12">
    <source>
        <dbReference type="PROSITE" id="PS51847"/>
    </source>
</evidence>
<dbReference type="GO" id="GO:0008289">
    <property type="term" value="F:lipid binding"/>
    <property type="evidence" value="ECO:0007669"/>
    <property type="project" value="UniProtKB-KW"/>
</dbReference>
<evidence type="ECO:0000256" key="4">
    <source>
        <dbReference type="ARBA" id="ARBA00022692"/>
    </source>
</evidence>
<organism evidence="13 14">
    <name type="scientific">Xylona heveae (strain CBS 132557 / TC161)</name>
    <dbReference type="NCBI Taxonomy" id="1328760"/>
    <lineage>
        <taxon>Eukaryota</taxon>
        <taxon>Fungi</taxon>
        <taxon>Dikarya</taxon>
        <taxon>Ascomycota</taxon>
        <taxon>Pezizomycotina</taxon>
        <taxon>Xylonomycetes</taxon>
        <taxon>Xylonales</taxon>
        <taxon>Xylonaceae</taxon>
        <taxon>Xylona</taxon>
    </lineage>
</organism>
<reference evidence="13 14" key="1">
    <citation type="journal article" date="2016" name="Fungal Biol.">
        <title>The genome of Xylona heveae provides a window into fungal endophytism.</title>
        <authorList>
            <person name="Gazis R."/>
            <person name="Kuo A."/>
            <person name="Riley R."/>
            <person name="LaButti K."/>
            <person name="Lipzen A."/>
            <person name="Lin J."/>
            <person name="Amirebrahimi M."/>
            <person name="Hesse C.N."/>
            <person name="Spatafora J.W."/>
            <person name="Henrissat B."/>
            <person name="Hainaut M."/>
            <person name="Grigoriev I.V."/>
            <person name="Hibbett D.S."/>
        </authorList>
    </citation>
    <scope>NUCLEOTIDE SEQUENCE [LARGE SCALE GENOMIC DNA]</scope>
    <source>
        <strain evidence="13 14">TC161</strain>
    </source>
</reference>